<dbReference type="EMBL" id="MSYM01000020">
    <property type="protein sequence ID" value="OLP04545.1"/>
    <property type="molecule type" value="Genomic_DNA"/>
</dbReference>
<proteinExistence type="predicted"/>
<dbReference type="Proteomes" id="UP000185911">
    <property type="component" value="Unassembled WGS sequence"/>
</dbReference>
<organism evidence="1 2">
    <name type="scientific">Rhodoferax antarcticus ANT.BR</name>
    <dbReference type="NCBI Taxonomy" id="1111071"/>
    <lineage>
        <taxon>Bacteria</taxon>
        <taxon>Pseudomonadati</taxon>
        <taxon>Pseudomonadota</taxon>
        <taxon>Betaproteobacteria</taxon>
        <taxon>Burkholderiales</taxon>
        <taxon>Comamonadaceae</taxon>
        <taxon>Rhodoferax</taxon>
    </lineage>
</organism>
<reference evidence="1 2" key="1">
    <citation type="submission" date="2017-01" db="EMBL/GenBank/DDBJ databases">
        <title>Genome sequence of Rhodoferax antarcticus ANT.BR, a psychrophilic purple nonsulfur bacterium from an Antarctic microbial mat.</title>
        <authorList>
            <person name="Baker J."/>
            <person name="Riester C."/>
            <person name="Skinner B."/>
            <person name="Newell A."/>
            <person name="Swingley W."/>
            <person name="Madigan M."/>
            <person name="Jung D."/>
            <person name="Asao M."/>
            <person name="Chen M."/>
            <person name="Loughlin P."/>
            <person name="Pan H."/>
            <person name="Lin S."/>
            <person name="Li N."/>
            <person name="Shaw J."/>
            <person name="Prado M."/>
            <person name="Sherman C."/>
            <person name="Li X."/>
            <person name="Tang J."/>
            <person name="Blankenship R."/>
            <person name="Zhao T."/>
            <person name="Touchman J."/>
            <person name="Sattley M."/>
        </authorList>
    </citation>
    <scope>NUCLEOTIDE SEQUENCE [LARGE SCALE GENOMIC DNA]</scope>
    <source>
        <strain evidence="1 2">ANT.BR</strain>
    </source>
</reference>
<protein>
    <submittedName>
        <fullName evidence="1">Uncharacterized protein</fullName>
    </submittedName>
</protein>
<comment type="caution">
    <text evidence="1">The sequence shown here is derived from an EMBL/GenBank/DDBJ whole genome shotgun (WGS) entry which is preliminary data.</text>
</comment>
<dbReference type="AlphaFoldDB" id="A0A1Q8Y952"/>
<evidence type="ECO:0000313" key="2">
    <source>
        <dbReference type="Proteomes" id="UP000185911"/>
    </source>
</evidence>
<accession>A0A1Q8Y952</accession>
<sequence>MVLAAKMLVASMFAWLMIKTKPSMNAVASLFFVAAFYIAVVHRNFYWLSVMTSLKG</sequence>
<gene>
    <name evidence="1" type="ORF">BLL52_4201</name>
</gene>
<keyword evidence="2" id="KW-1185">Reference proteome</keyword>
<name>A0A1Q8Y952_9BURK</name>
<evidence type="ECO:0000313" key="1">
    <source>
        <dbReference type="EMBL" id="OLP04545.1"/>
    </source>
</evidence>